<evidence type="ECO:0000313" key="2">
    <source>
        <dbReference type="EMBL" id="KAJ7375268.1"/>
    </source>
</evidence>
<dbReference type="OrthoDB" id="5983730at2759"/>
<sequence>MGKKRYYCSHCDDFVSRGTRSRHLKQIAEGKEIASESDNNSDDIDRETDSEVHCLETHDSFEDHEECLSSDLAGGDYTVSEDDSNENPESYFANLDEEDRRLFDEAFIHQSIGEPDDLEEGLYHEQSHNAGQEIWDDLLGEDVLKDLDESNFPGAVEANPESFNRNILINWLLLFICYWWTYYNIADRGIELLLKFLHAFFSVLSQRIPWMALFAASFPSSLYMLKKYFGLHKDSFQKFVVCPKCNSLYNYDSAYETVGSRRLSKKCSFVEFPNHRHRAHRKPCNEVLLKEVKLQDGKT</sequence>
<evidence type="ECO:0000256" key="1">
    <source>
        <dbReference type="SAM" id="Phobius"/>
    </source>
</evidence>
<reference evidence="2" key="1">
    <citation type="submission" date="2023-01" db="EMBL/GenBank/DDBJ databases">
        <title>Genome assembly of the deep-sea coral Lophelia pertusa.</title>
        <authorList>
            <person name="Herrera S."/>
            <person name="Cordes E."/>
        </authorList>
    </citation>
    <scope>NUCLEOTIDE SEQUENCE</scope>
    <source>
        <strain evidence="2">USNM1676648</strain>
        <tissue evidence="2">Polyp</tissue>
    </source>
</reference>
<proteinExistence type="predicted"/>
<keyword evidence="1" id="KW-0472">Membrane</keyword>
<organism evidence="2 3">
    <name type="scientific">Desmophyllum pertusum</name>
    <dbReference type="NCBI Taxonomy" id="174260"/>
    <lineage>
        <taxon>Eukaryota</taxon>
        <taxon>Metazoa</taxon>
        <taxon>Cnidaria</taxon>
        <taxon>Anthozoa</taxon>
        <taxon>Hexacorallia</taxon>
        <taxon>Scleractinia</taxon>
        <taxon>Caryophylliina</taxon>
        <taxon>Caryophylliidae</taxon>
        <taxon>Desmophyllum</taxon>
    </lineage>
</organism>
<evidence type="ECO:0000313" key="3">
    <source>
        <dbReference type="Proteomes" id="UP001163046"/>
    </source>
</evidence>
<gene>
    <name evidence="2" type="ORF">OS493_002015</name>
</gene>
<keyword evidence="1" id="KW-1133">Transmembrane helix</keyword>
<name>A0A9X0CV06_9CNID</name>
<dbReference type="Proteomes" id="UP001163046">
    <property type="component" value="Unassembled WGS sequence"/>
</dbReference>
<accession>A0A9X0CV06</accession>
<keyword evidence="1" id="KW-0812">Transmembrane</keyword>
<feature type="transmembrane region" description="Helical" evidence="1">
    <location>
        <begin position="208"/>
        <end position="225"/>
    </location>
</feature>
<dbReference type="EMBL" id="MU826826">
    <property type="protein sequence ID" value="KAJ7375268.1"/>
    <property type="molecule type" value="Genomic_DNA"/>
</dbReference>
<dbReference type="AlphaFoldDB" id="A0A9X0CV06"/>
<keyword evidence="3" id="KW-1185">Reference proteome</keyword>
<comment type="caution">
    <text evidence="2">The sequence shown here is derived from an EMBL/GenBank/DDBJ whole genome shotgun (WGS) entry which is preliminary data.</text>
</comment>
<protein>
    <submittedName>
        <fullName evidence="2">Uncharacterized protein</fullName>
    </submittedName>
</protein>
<feature type="transmembrane region" description="Helical" evidence="1">
    <location>
        <begin position="167"/>
        <end position="185"/>
    </location>
</feature>